<dbReference type="RefSeq" id="WP_345203773.1">
    <property type="nucleotide sequence ID" value="NZ_BAABGM010000008.1"/>
</dbReference>
<dbReference type="Proteomes" id="UP001500945">
    <property type="component" value="Unassembled WGS sequence"/>
</dbReference>
<dbReference type="EMBL" id="BAABGM010000008">
    <property type="protein sequence ID" value="GAA4402587.1"/>
    <property type="molecule type" value="Genomic_DNA"/>
</dbReference>
<keyword evidence="1" id="KW-0472">Membrane</keyword>
<feature type="transmembrane region" description="Helical" evidence="1">
    <location>
        <begin position="83"/>
        <end position="101"/>
    </location>
</feature>
<protein>
    <recommendedName>
        <fullName evidence="4">DUF998 domain-containing protein</fullName>
    </recommendedName>
</protein>
<feature type="transmembrane region" description="Helical" evidence="1">
    <location>
        <begin position="51"/>
        <end position="71"/>
    </location>
</feature>
<evidence type="ECO:0008006" key="4">
    <source>
        <dbReference type="Google" id="ProtNLM"/>
    </source>
</evidence>
<keyword evidence="1" id="KW-1133">Transmembrane helix</keyword>
<proteinExistence type="predicted"/>
<evidence type="ECO:0000313" key="2">
    <source>
        <dbReference type="EMBL" id="GAA4402587.1"/>
    </source>
</evidence>
<gene>
    <name evidence="2" type="ORF">GCM10023168_13280</name>
</gene>
<comment type="caution">
    <text evidence="2">The sequence shown here is derived from an EMBL/GenBank/DDBJ whole genome shotgun (WGS) entry which is preliminary data.</text>
</comment>
<evidence type="ECO:0000256" key="1">
    <source>
        <dbReference type="SAM" id="Phobius"/>
    </source>
</evidence>
<feature type="transmembrane region" description="Helical" evidence="1">
    <location>
        <begin position="20"/>
        <end position="39"/>
    </location>
</feature>
<evidence type="ECO:0000313" key="3">
    <source>
        <dbReference type="Proteomes" id="UP001500945"/>
    </source>
</evidence>
<keyword evidence="1" id="KW-0812">Transmembrane</keyword>
<accession>A0ABP8K9Q6</accession>
<keyword evidence="3" id="KW-1185">Reference proteome</keyword>
<organism evidence="2 3">
    <name type="scientific">Fodinibacter luteus</name>
    <dbReference type="NCBI Taxonomy" id="552064"/>
    <lineage>
        <taxon>Bacteria</taxon>
        <taxon>Bacillati</taxon>
        <taxon>Actinomycetota</taxon>
        <taxon>Actinomycetes</taxon>
        <taxon>Micrococcales</taxon>
        <taxon>Intrasporangiaceae</taxon>
        <taxon>Fodinibacter (ex Wang et al. 2009)</taxon>
    </lineage>
</organism>
<reference evidence="3" key="1">
    <citation type="journal article" date="2019" name="Int. J. Syst. Evol. Microbiol.">
        <title>The Global Catalogue of Microorganisms (GCM) 10K type strain sequencing project: providing services to taxonomists for standard genome sequencing and annotation.</title>
        <authorList>
            <consortium name="The Broad Institute Genomics Platform"/>
            <consortium name="The Broad Institute Genome Sequencing Center for Infectious Disease"/>
            <person name="Wu L."/>
            <person name="Ma J."/>
        </authorList>
    </citation>
    <scope>NUCLEOTIDE SEQUENCE [LARGE SCALE GENOMIC DNA]</scope>
    <source>
        <strain evidence="3">JCM 17809</strain>
    </source>
</reference>
<sequence>MSAGGAAGVRERWARHRRPLLVAAAVGAAGLSVVWFLVVPDAAEAATGWRAVVLRHGHGACWSLLAASLVVGAADGPSRLRGGLAWAGLGCYVAFLAALASS</sequence>
<name>A0ABP8K9Q6_9MICO</name>